<dbReference type="Gene3D" id="2.60.40.3620">
    <property type="match status" value="2"/>
</dbReference>
<dbReference type="Pfam" id="PF07980">
    <property type="entry name" value="SusD_RagB"/>
    <property type="match status" value="1"/>
</dbReference>
<dbReference type="EMBL" id="FQZE01000001">
    <property type="protein sequence ID" value="SHI35320.1"/>
    <property type="molecule type" value="Genomic_DNA"/>
</dbReference>
<dbReference type="PROSITE" id="PS51257">
    <property type="entry name" value="PROKAR_LIPOPROTEIN"/>
    <property type="match status" value="1"/>
</dbReference>
<sequence>MKNKIKITGIFVIAVLFAFTSCINDLDTVPLDKDVVTSENVYANPDNYKNVLAKLYAGLALSGQEGPAGANDLSGLDEGFGQYLRAYWYAQELTTDEAVVAWNDGNLRDYQEMDWGSNNEFIANMYYRVFYQISLTNEFIRETTPAKLDERGIDGTIRSEIELYRYEARFLRALSYWHAIDMFANVPFVTEADIVGSFFPEQTNRNDLFAYVEQELLDIEPNLTAPGEVEYGRADQAAVWTLLAKLYLNAEVYISQPKYTECLTYCNKILNAGYSLEPEYQHLFMADNHRSNEIIFPITQDGNNTKTYGGVTFIIRAAVSDHMDPDKFGIDGGWAGTRVTKEFVGKFLDLETLKNARIPYKSAVEYPVIYVPGGYQAASGYSEGDWAPDAAPNLASVNSDNNYEGYIWFADANSEYKFTEGPNWDVNWGDDNADGTLEANGANLVAPETGMYKINVNLNDMLYTSVKTDWGLIGDATAGGWDNSTPMEFDAERKVWTVVAELGSGAFKFRANDGWDINLGDNDTDGILDYGGADIPVDEPGKYKIELYLGTPDYTYTMEQFSSDSRGMFHTDGQTLEIEDMFEFTNGYAVTKWKNITSDGNIGSDIEYVDTDFPLFRLADVYLMYAEAVLRGGTGGDEATALGYINMLRERAYGDENGNIASGDLTLDFIIDERARELYWEGQRRTDLIRFGLFSGGDYLWSWKGAVKEGRSIDAKFDIFPIPAADVIANTNLTQNPGY</sequence>
<dbReference type="Gene3D" id="1.25.40.10">
    <property type="entry name" value="Tetratricopeptide repeat domain"/>
    <property type="match status" value="2"/>
</dbReference>
<name>A0A1M6AFL7_9BACT</name>
<protein>
    <submittedName>
        <fullName evidence="8">SusD family protein</fullName>
    </submittedName>
</protein>
<dbReference type="STRING" id="1168035.SAMN05444280_101189"/>
<dbReference type="CDD" id="cd12956">
    <property type="entry name" value="CBM_SusE-F_like"/>
    <property type="match status" value="1"/>
</dbReference>
<evidence type="ECO:0000259" key="7">
    <source>
        <dbReference type="Pfam" id="PF07980"/>
    </source>
</evidence>
<evidence type="ECO:0000256" key="2">
    <source>
        <dbReference type="ARBA" id="ARBA00006275"/>
    </source>
</evidence>
<comment type="similarity">
    <text evidence="2">Belongs to the SusD family.</text>
</comment>
<keyword evidence="3 6" id="KW-0732">Signal</keyword>
<accession>A0A1M6AFL7</accession>
<feature type="signal peptide" evidence="6">
    <location>
        <begin position="1"/>
        <end position="24"/>
    </location>
</feature>
<evidence type="ECO:0000256" key="5">
    <source>
        <dbReference type="ARBA" id="ARBA00023237"/>
    </source>
</evidence>
<evidence type="ECO:0000313" key="8">
    <source>
        <dbReference type="EMBL" id="SHI35320.1"/>
    </source>
</evidence>
<keyword evidence="9" id="KW-1185">Reference proteome</keyword>
<evidence type="ECO:0000256" key="3">
    <source>
        <dbReference type="ARBA" id="ARBA00022729"/>
    </source>
</evidence>
<evidence type="ECO:0000256" key="1">
    <source>
        <dbReference type="ARBA" id="ARBA00004442"/>
    </source>
</evidence>
<keyword evidence="4" id="KW-0472">Membrane</keyword>
<comment type="subcellular location">
    <subcellularLocation>
        <location evidence="1">Cell outer membrane</location>
    </subcellularLocation>
</comment>
<dbReference type="InterPro" id="IPR012944">
    <property type="entry name" value="SusD_RagB_dom"/>
</dbReference>
<organism evidence="8 9">
    <name type="scientific">Tangfeifania diversioriginum</name>
    <dbReference type="NCBI Taxonomy" id="1168035"/>
    <lineage>
        <taxon>Bacteria</taxon>
        <taxon>Pseudomonadati</taxon>
        <taxon>Bacteroidota</taxon>
        <taxon>Bacteroidia</taxon>
        <taxon>Marinilabiliales</taxon>
        <taxon>Prolixibacteraceae</taxon>
        <taxon>Tangfeifania</taxon>
    </lineage>
</organism>
<dbReference type="RefSeq" id="WP_073164166.1">
    <property type="nucleotide sequence ID" value="NZ_FQZE01000001.1"/>
</dbReference>
<evidence type="ECO:0000256" key="4">
    <source>
        <dbReference type="ARBA" id="ARBA00023136"/>
    </source>
</evidence>
<dbReference type="SUPFAM" id="SSF48452">
    <property type="entry name" value="TPR-like"/>
    <property type="match status" value="1"/>
</dbReference>
<dbReference type="OrthoDB" id="5694214at2"/>
<dbReference type="AlphaFoldDB" id="A0A1M6AFL7"/>
<feature type="chain" id="PRO_5012590240" evidence="6">
    <location>
        <begin position="25"/>
        <end position="739"/>
    </location>
</feature>
<feature type="domain" description="RagB/SusD" evidence="7">
    <location>
        <begin position="580"/>
        <end position="739"/>
    </location>
</feature>
<dbReference type="GO" id="GO:0009279">
    <property type="term" value="C:cell outer membrane"/>
    <property type="evidence" value="ECO:0007669"/>
    <property type="project" value="UniProtKB-SubCell"/>
</dbReference>
<proteinExistence type="inferred from homology"/>
<dbReference type="Gene3D" id="1.25.40.890">
    <property type="match status" value="1"/>
</dbReference>
<dbReference type="InterPro" id="IPR011990">
    <property type="entry name" value="TPR-like_helical_dom_sf"/>
</dbReference>
<reference evidence="8 9" key="1">
    <citation type="submission" date="2016-11" db="EMBL/GenBank/DDBJ databases">
        <authorList>
            <person name="Jaros S."/>
            <person name="Januszkiewicz K."/>
            <person name="Wedrychowicz H."/>
        </authorList>
    </citation>
    <scope>NUCLEOTIDE SEQUENCE [LARGE SCALE GENOMIC DNA]</scope>
    <source>
        <strain evidence="8 9">DSM 27063</strain>
    </source>
</reference>
<dbReference type="CDD" id="cd12967">
    <property type="entry name" value="CBM_SusE-F_like_u1"/>
    <property type="match status" value="1"/>
</dbReference>
<keyword evidence="5" id="KW-0998">Cell outer membrane</keyword>
<gene>
    <name evidence="8" type="ORF">SAMN05444280_101189</name>
</gene>
<evidence type="ECO:0000256" key="6">
    <source>
        <dbReference type="SAM" id="SignalP"/>
    </source>
</evidence>
<dbReference type="Proteomes" id="UP000184050">
    <property type="component" value="Unassembled WGS sequence"/>
</dbReference>
<evidence type="ECO:0000313" key="9">
    <source>
        <dbReference type="Proteomes" id="UP000184050"/>
    </source>
</evidence>